<sequence>MKSLLVLLLVGYVLCELTATVETATTVRAVKGSRENRGLAAMPTKVSNKVIADRIRARAADPKMQAQLKEQQTAQIPNAALKREIEKRRAAAGLPPLTVAAAATATATLAAAPSATNVATPVAEPIPMTTPTPVADGTPAENREVTAHRGRWHTITPTASPVPKL</sequence>
<feature type="chain" id="PRO_5046972553" evidence="2">
    <location>
        <begin position="16"/>
        <end position="165"/>
    </location>
</feature>
<keyword evidence="2" id="KW-0732">Signal</keyword>
<evidence type="ECO:0000313" key="3">
    <source>
        <dbReference type="EMBL" id="KAJ4460037.1"/>
    </source>
</evidence>
<proteinExistence type="predicted"/>
<gene>
    <name evidence="3" type="ORF">PAPYR_3752</name>
</gene>
<reference evidence="3" key="1">
    <citation type="journal article" date="2022" name="bioRxiv">
        <title>Genomics of Preaxostyla Flagellates Illuminates Evolutionary Transitions and the Path Towards Mitochondrial Loss.</title>
        <authorList>
            <person name="Novak L.V.F."/>
            <person name="Treitli S.C."/>
            <person name="Pyrih J."/>
            <person name="Halakuc P."/>
            <person name="Pipaliya S.V."/>
            <person name="Vacek V."/>
            <person name="Brzon O."/>
            <person name="Soukal P."/>
            <person name="Eme L."/>
            <person name="Dacks J.B."/>
            <person name="Karnkowska A."/>
            <person name="Elias M."/>
            <person name="Hampl V."/>
        </authorList>
    </citation>
    <scope>NUCLEOTIDE SEQUENCE</scope>
    <source>
        <strain evidence="3">RCP-MX</strain>
    </source>
</reference>
<evidence type="ECO:0000313" key="4">
    <source>
        <dbReference type="Proteomes" id="UP001141327"/>
    </source>
</evidence>
<protein>
    <submittedName>
        <fullName evidence="3">Uncharacterized protein</fullName>
    </submittedName>
</protein>
<dbReference type="EMBL" id="JAPMOS010000015">
    <property type="protein sequence ID" value="KAJ4460037.1"/>
    <property type="molecule type" value="Genomic_DNA"/>
</dbReference>
<keyword evidence="4" id="KW-1185">Reference proteome</keyword>
<feature type="signal peptide" evidence="2">
    <location>
        <begin position="1"/>
        <end position="15"/>
    </location>
</feature>
<name>A0ABQ8UQP9_9EUKA</name>
<feature type="region of interest" description="Disordered" evidence="1">
    <location>
        <begin position="123"/>
        <end position="150"/>
    </location>
</feature>
<comment type="caution">
    <text evidence="3">The sequence shown here is derived from an EMBL/GenBank/DDBJ whole genome shotgun (WGS) entry which is preliminary data.</text>
</comment>
<dbReference type="Proteomes" id="UP001141327">
    <property type="component" value="Unassembled WGS sequence"/>
</dbReference>
<evidence type="ECO:0000256" key="1">
    <source>
        <dbReference type="SAM" id="MobiDB-lite"/>
    </source>
</evidence>
<organism evidence="3 4">
    <name type="scientific">Paratrimastix pyriformis</name>
    <dbReference type="NCBI Taxonomy" id="342808"/>
    <lineage>
        <taxon>Eukaryota</taxon>
        <taxon>Metamonada</taxon>
        <taxon>Preaxostyla</taxon>
        <taxon>Paratrimastigidae</taxon>
        <taxon>Paratrimastix</taxon>
    </lineage>
</organism>
<evidence type="ECO:0000256" key="2">
    <source>
        <dbReference type="SAM" id="SignalP"/>
    </source>
</evidence>
<accession>A0ABQ8UQP9</accession>